<feature type="region of interest" description="Disordered" evidence="5">
    <location>
        <begin position="21"/>
        <end position="65"/>
    </location>
</feature>
<dbReference type="PANTHER" id="PTHR15922">
    <property type="entry name" value="NEUROBLASTOMA-AMPLIFIED SEQUENCE"/>
    <property type="match status" value="1"/>
</dbReference>
<organism evidence="8 9">
    <name type="scientific">Chloropicon primus</name>
    <dbReference type="NCBI Taxonomy" id="1764295"/>
    <lineage>
        <taxon>Eukaryota</taxon>
        <taxon>Viridiplantae</taxon>
        <taxon>Chlorophyta</taxon>
        <taxon>Chloropicophyceae</taxon>
        <taxon>Chloropicales</taxon>
        <taxon>Chloropicaceae</taxon>
        <taxon>Chloropicon</taxon>
    </lineage>
</organism>
<feature type="compositionally biased region" description="Basic and acidic residues" evidence="5">
    <location>
        <begin position="46"/>
        <end position="59"/>
    </location>
</feature>
<evidence type="ECO:0000256" key="2">
    <source>
        <dbReference type="ARBA" id="ARBA00022448"/>
    </source>
</evidence>
<dbReference type="EMBL" id="CP031038">
    <property type="protein sequence ID" value="QDZ21041.1"/>
    <property type="molecule type" value="Genomic_DNA"/>
</dbReference>
<evidence type="ECO:0000256" key="1">
    <source>
        <dbReference type="ARBA" id="ARBA00004240"/>
    </source>
</evidence>
<evidence type="ECO:0000259" key="6">
    <source>
        <dbReference type="Pfam" id="PF08314"/>
    </source>
</evidence>
<dbReference type="OrthoDB" id="549639at2759"/>
<keyword evidence="4" id="KW-0653">Protein transport</keyword>
<reference evidence="8 9" key="1">
    <citation type="submission" date="2018-07" db="EMBL/GenBank/DDBJ databases">
        <title>The complete nuclear genome of the prasinophyte Chloropicon primus (CCMP1205).</title>
        <authorList>
            <person name="Pombert J.-F."/>
            <person name="Otis C."/>
            <person name="Turmel M."/>
            <person name="Lemieux C."/>
        </authorList>
    </citation>
    <scope>NUCLEOTIDE SEQUENCE [LARGE SCALE GENOMIC DNA]</scope>
    <source>
        <strain evidence="8 9">CCMP1205</strain>
    </source>
</reference>
<evidence type="ECO:0000313" key="8">
    <source>
        <dbReference type="EMBL" id="QDZ21041.1"/>
    </source>
</evidence>
<keyword evidence="2" id="KW-0813">Transport</keyword>
<evidence type="ECO:0008006" key="10">
    <source>
        <dbReference type="Google" id="ProtNLM"/>
    </source>
</evidence>
<dbReference type="InterPro" id="IPR055403">
    <property type="entry name" value="ARM_KNTC1_1st"/>
</dbReference>
<dbReference type="GO" id="GO:0015031">
    <property type="term" value="P:protein transport"/>
    <property type="evidence" value="ECO:0007669"/>
    <property type="project" value="UniProtKB-KW"/>
</dbReference>
<dbReference type="PANTHER" id="PTHR15922:SF2">
    <property type="entry name" value="NBAS SUBUNIT OF NRZ TETHERING COMPLEX"/>
    <property type="match status" value="1"/>
</dbReference>
<comment type="subcellular location">
    <subcellularLocation>
        <location evidence="1">Endoplasmic reticulum</location>
    </subcellularLocation>
</comment>
<sequence length="2082" mass="230467">MESGERRRLYEVYDRAVRTHEWSAEEDSAAGASASSTTQQHKRNRGGAERKETHREATTRGEVLAVEGGEGSSAVTVAVFDALAGEVLFFSVLDDYAKPTKVIASASEGDPFASAFPGRNSLVAVTASGACSLIDTEGNVDPLPSVQGGHDVVFLYPNCATSPSDAEVLAVRANAVVEVHSKSGSSPRGGARKAVNASKFHNSVTQACLSRSSGGLLCLAGGDGSLESISLWNFANGDDELRSLSSRPFAHFGLGQTRVQRYVLNTLDKVQSSWKGLLQMKARGTGNATLVASKAKWKINLSPLGERIAVKSPERVHLFQVEGGSAIKPMDTAGLLGSLGSKTTEQDCRECLWWSESRLLCNVSDTKLLVLQTKDRNVLFEHSFECESPFGMYPLSSAKAMVLRALESESESGWQLACVAQRTPEEMLHSYLAKSKFEEAKQVAKVFQLDAGMVYKRQWLQSQATVSAIEKMLLRVEDKMWVIEQCIATIGEDFDTQKYLLDYGLEQISLILASDKYSKEQKEDLKRMKIRFLRHEDCLQTSLALFDQTYFAEVYSELRNHDIVGAACLFAQTANVDSLQILLQRHPCFLLPNILSILSCFPESMDVNLYRSIFNSVTPGSIASPRQDDDCETREEVSRMGMLEALEEGGAGILCKVTDNVYSHANACKSPPVEVVRTWVTERLLDLVNSGYFQNARNLVDAVSSLTLPVVSKEVSAVFGSTMGFMDAVEIGLIRFDMDARNFLHADNLAKLRILLELSTNETIARDMRKALLPFLDSLVCDQKSKEDLLLQFTQEEFGARPVWVINFLSNLCVYVTQDLKLERAPFVKRAVEMLAAKPNMGDWDVVSGSLSSLLGSLGQEEEESIVVSIKNLCNRVQSARLLEKHGLKLDLATLEEYSKDKRNERTLLRKLLSKAAQQRRQSDKMWDHLWNDACIVCELVFRSSDCEQILAEFCRVLLQTGQFLIADRFLDGKDGVQLTQPVAEKVVLATGKDLFYSAKSFSSPEVSKAKQCFLIIPESKVIREELDYISSLENVHRFGLGLRPCDVKSISEKTDIFDMILKHDQNSYSNVSALIKFADSLHLDSKEDHLQIKLKLAKTGFELGDAGFALDLVGLFIDENFVPAADLVISIIRGLDASQVENEFMAEMTTFAMCYSQEKDLDFLVKNLKGCVTSRNRAINAGSILRENEFWVNKTCSALSSLVEFDQMDSLLDYVKDVVVGIDNYVQVDRILSTLLAALSVKAGVVATNSLTNAFAFHSPKETKALLLESLASAEPQMAESIQNVTRWLDLLERAGKVLEHVNKFKVGLFVAGAEADKEGALLQAVCNITEQGSENVIERALQTIFDVAEDAELHLGKIMKEFVSKIFASGKCNACISLSICTLLEGFNLAEDALGELSMSFTTEVYAGLRGTDTFNILYIFNVLECCLSLSSVKLVGDLEGIGLDDLKKLKDVLALILWVEEDVDFKSIITGEEKLFAEMKMYISRTNVNGFACLCECLSAAAFWQGRSKAVTTSDVYFCQLGCDMVRPEYQQEELLAIASKSLPKLCSPDLERFVSQLTSKENHFGGELQLSNLSRLGVLEAALEVAKARDGEDSQLASSFHMTLVNEKALQSMDDVLNLSPAHRALLDRSERREDLYDALGALACDGVDLCVLTFAASVYGILDADYDSLREAILAKVKDALGNAEWSTEEGVSPIVLLVRSLEAKEDACLDHLEFAASFTEFVDRLRSSAWNEIQSYIKDHKYGESASVQPIVLFLSEKFVAWKYWSQPDDEGFDHILLLCQSNEILEQYWEEGPQASKDDFRDIQALRVSFGRLLAAAEHEHHLISLHRLLACWEENWKPNEDIVELRECHLNLLVKCVEAGKEFALKVLVGMQERDHPAVSDQGESETFFKSLIGRAAGADTELLGPVLFKCALLVPHKSVHDEAFRLMEASPGIALDVDIVGLLAHRGLVPRLCVSSVLVGEAVQVLSSLSADPGCEAIKHLVAPHVVAELCVTQKYQEASDLVCRFLRTQSSLITKDVAVHFLERYLRAVERGGAGRRDFRISHLEEVAFEISGDSFPADHFARAIGELAKCW</sequence>
<evidence type="ECO:0000256" key="5">
    <source>
        <dbReference type="SAM" id="MobiDB-lite"/>
    </source>
</evidence>
<dbReference type="STRING" id="1764295.A0A5B8ML85"/>
<dbReference type="Pfam" id="PF08314">
    <property type="entry name" value="Sec39"/>
    <property type="match status" value="1"/>
</dbReference>
<gene>
    <name evidence="8" type="ORF">A3770_05p35590</name>
</gene>
<proteinExistence type="predicted"/>
<keyword evidence="3" id="KW-0256">Endoplasmic reticulum</keyword>
<dbReference type="GO" id="GO:0000149">
    <property type="term" value="F:SNARE binding"/>
    <property type="evidence" value="ECO:0007669"/>
    <property type="project" value="TreeGrafter"/>
</dbReference>
<evidence type="ECO:0000259" key="7">
    <source>
        <dbReference type="Pfam" id="PF24520"/>
    </source>
</evidence>
<dbReference type="Pfam" id="PF24520">
    <property type="entry name" value="ARM_KNTC1_1st"/>
    <property type="match status" value="1"/>
</dbReference>
<keyword evidence="9" id="KW-1185">Reference proteome</keyword>
<dbReference type="Proteomes" id="UP000316726">
    <property type="component" value="Chromosome 5"/>
</dbReference>
<evidence type="ECO:0000313" key="9">
    <source>
        <dbReference type="Proteomes" id="UP000316726"/>
    </source>
</evidence>
<dbReference type="GO" id="GO:0070939">
    <property type="term" value="C:Dsl1/NZR complex"/>
    <property type="evidence" value="ECO:0007669"/>
    <property type="project" value="TreeGrafter"/>
</dbReference>
<feature type="domain" description="Sec39" evidence="6">
    <location>
        <begin position="869"/>
        <end position="1082"/>
    </location>
</feature>
<feature type="domain" description="KNTC1 first ARM-repeats" evidence="7">
    <location>
        <begin position="432"/>
        <end position="614"/>
    </location>
</feature>
<protein>
    <recommendedName>
        <fullName evidence="10">Sec39 domain-containing protein</fullName>
    </recommendedName>
</protein>
<dbReference type="InterPro" id="IPR013244">
    <property type="entry name" value="Sec39_domain"/>
</dbReference>
<evidence type="ECO:0000256" key="3">
    <source>
        <dbReference type="ARBA" id="ARBA00022824"/>
    </source>
</evidence>
<accession>A0A5B8ML85</accession>
<dbReference type="GO" id="GO:0006890">
    <property type="term" value="P:retrograde vesicle-mediated transport, Golgi to endoplasmic reticulum"/>
    <property type="evidence" value="ECO:0007669"/>
    <property type="project" value="InterPro"/>
</dbReference>
<name>A0A5B8ML85_9CHLO</name>
<evidence type="ECO:0000256" key="4">
    <source>
        <dbReference type="ARBA" id="ARBA00022927"/>
    </source>
</evidence>